<dbReference type="Proteomes" id="UP000197138">
    <property type="component" value="Unassembled WGS sequence"/>
</dbReference>
<comment type="caution">
    <text evidence="1">The sequence shown here is derived from an EMBL/GenBank/DDBJ whole genome shotgun (WGS) entry which is preliminary data.</text>
</comment>
<evidence type="ECO:0000313" key="1">
    <source>
        <dbReference type="EMBL" id="OWM90145.1"/>
    </source>
</evidence>
<name>A0A218XYE1_PUNGR</name>
<dbReference type="EMBL" id="MTKT01000553">
    <property type="protein sequence ID" value="OWM90145.1"/>
    <property type="molecule type" value="Genomic_DNA"/>
</dbReference>
<protein>
    <submittedName>
        <fullName evidence="1">Uncharacterized protein</fullName>
    </submittedName>
</protein>
<accession>A0A218XYE1</accession>
<proteinExistence type="predicted"/>
<reference evidence="2" key="1">
    <citation type="journal article" date="2017" name="Plant J.">
        <title>The pomegranate (Punica granatum L.) genome and the genomics of punicalagin biosynthesis.</title>
        <authorList>
            <person name="Qin G."/>
            <person name="Xu C."/>
            <person name="Ming R."/>
            <person name="Tang H."/>
            <person name="Guyot R."/>
            <person name="Kramer E.M."/>
            <person name="Hu Y."/>
            <person name="Yi X."/>
            <person name="Qi Y."/>
            <person name="Xu X."/>
            <person name="Gao Z."/>
            <person name="Pan H."/>
            <person name="Jian J."/>
            <person name="Tian Y."/>
            <person name="Yue Z."/>
            <person name="Xu Y."/>
        </authorList>
    </citation>
    <scope>NUCLEOTIDE SEQUENCE [LARGE SCALE GENOMIC DNA]</scope>
    <source>
        <strain evidence="2">cv. Dabenzi</strain>
    </source>
</reference>
<sequence>MHIWTSLHQVDRDYIATFVDDFTLLATRRVDWSFLVATITFWSPIHAIFSIQGIEFTPTIEEYQTLISRIAVTRGIVELNLHTNQPTLVSHLLGVQRSQFTRRTSIFR</sequence>
<evidence type="ECO:0000313" key="2">
    <source>
        <dbReference type="Proteomes" id="UP000197138"/>
    </source>
</evidence>
<dbReference type="AlphaFoldDB" id="A0A218XYE1"/>
<organism evidence="1 2">
    <name type="scientific">Punica granatum</name>
    <name type="common">Pomegranate</name>
    <dbReference type="NCBI Taxonomy" id="22663"/>
    <lineage>
        <taxon>Eukaryota</taxon>
        <taxon>Viridiplantae</taxon>
        <taxon>Streptophyta</taxon>
        <taxon>Embryophyta</taxon>
        <taxon>Tracheophyta</taxon>
        <taxon>Spermatophyta</taxon>
        <taxon>Magnoliopsida</taxon>
        <taxon>eudicotyledons</taxon>
        <taxon>Gunneridae</taxon>
        <taxon>Pentapetalae</taxon>
        <taxon>rosids</taxon>
        <taxon>malvids</taxon>
        <taxon>Myrtales</taxon>
        <taxon>Lythraceae</taxon>
        <taxon>Punica</taxon>
    </lineage>
</organism>
<gene>
    <name evidence="1" type="ORF">CDL15_Pgr006466</name>
</gene>